<dbReference type="EMBL" id="CAXAMM010011001">
    <property type="protein sequence ID" value="CAK9024751.1"/>
    <property type="molecule type" value="Genomic_DNA"/>
</dbReference>
<dbReference type="Proteomes" id="UP001642464">
    <property type="component" value="Unassembled WGS sequence"/>
</dbReference>
<protein>
    <submittedName>
        <fullName evidence="1">Uncharacterized protein</fullName>
    </submittedName>
</protein>
<keyword evidence="3" id="KW-1185">Reference proteome</keyword>
<name>A0ABP0KCX2_9DINO</name>
<evidence type="ECO:0000313" key="2">
    <source>
        <dbReference type="EMBL" id="CAK9024751.1"/>
    </source>
</evidence>
<accession>A0ABP0KCX2</accession>
<proteinExistence type="predicted"/>
<evidence type="ECO:0000313" key="3">
    <source>
        <dbReference type="Proteomes" id="UP001642464"/>
    </source>
</evidence>
<reference evidence="1 3" key="1">
    <citation type="submission" date="2024-02" db="EMBL/GenBank/DDBJ databases">
        <authorList>
            <person name="Chen Y."/>
            <person name="Shah S."/>
            <person name="Dougan E. K."/>
            <person name="Thang M."/>
            <person name="Chan C."/>
        </authorList>
    </citation>
    <scope>NUCLEOTIDE SEQUENCE [LARGE SCALE GENOMIC DNA]</scope>
</reference>
<comment type="caution">
    <text evidence="1">The sequence shown here is derived from an EMBL/GenBank/DDBJ whole genome shotgun (WGS) entry which is preliminary data.</text>
</comment>
<dbReference type="EMBL" id="CAXAMM010010890">
    <property type="protein sequence ID" value="CAK9024456.1"/>
    <property type="molecule type" value="Genomic_DNA"/>
</dbReference>
<evidence type="ECO:0000313" key="1">
    <source>
        <dbReference type="EMBL" id="CAK9024456.1"/>
    </source>
</evidence>
<sequence>MVPTPKNNMDGYEFLWIAADIWAQLGMSISYSRWHGKNLGALSELMSKWSVGEKHIVRSATYKGSSEVFVLPGFRYDAFTTAGAFVVIGCLAQIRGLAGTTQNKAVAILREILSYAKWPHGLGLLPDVVLSVEGGEVTWGQWLSSLDRGSRHMIKTRWENTASLGSKRHNVNSSFAVADLLWFWMRQPCSDDLGDVDIVRIQKRLIHLCAQAVEMAFVAEGVPLSMTPPSLQANDTEAPTWASSKNRSQAADEMRTELIRRFLTRNSGFIAGLKHSENRDLAELQEGGTCNNNAGAQAASQMCAAYFAKAAESLFGKFTSQQFKHLTCHFDAATACKFNVMEVHLSCDGLVVAAPLSLLPKLKTPFEKTSEQLVLAIQDAEPSAPLHQLETKDEGALNMCKKEKTSSRQKMLALNQSLCQLVHLQLSDTEPYVLLRPPKNGEVRAYYMDRNGQKHAYLWNQITKQSVWQSTDSVGLNHIVRLSCVTDEGEFAACLSLMDSGLAVMAHRDLQHKLSREQSLSLDASPEIDEAVKKTYLILKQTAAPWQSGMFGRRILDTYKHIETLPVPHVLLDICGPGIINDLQLDPSTTQAQLKELLVEFAHTKGQSLHATFGGNYKQGRWGEYVDAFHRLKKMWHIRLFWLLFAYVLEGTSPFAAIAGCLKDQSDSIGPRVIRALVNPECLAYAKSAYYCLQPFRDFQASEVKDDRVPGSSLKIALYVSKHWQDLMLKMMQSALHPNHLADITAFEVSEDVIGVHFNFMVMVVKNFSEFQTIYQHFPWRFVLLLDENPRVVERTLQEIKAEWLYLLDLEKDTLKHTKWPLNSIPFLRWYIFREICTYCEECNWQPSKTLKQLVAAWFPDPCSSLGCEDYFRQLRQSESRHQSNREVCPEKLMALAIKSVGERYVDFEVPVLRNCDYHGIRPGQFIKRSAFDCSRASATETGLAGFNQIMKKETTSPHHLVRKSLNIWQAIRRTNCDTSNFWTAQLARPAQVMNIGTEFWLVFDAPYVQLRVWPLKVENVEGGNEKTAFLDLSSWQLQAISLEKPLDTNVVPFKVEGISSGIKLVLQTGQPLVNYALENYAHSALANKVWGCAGWGGSRNICQSGIE</sequence>
<gene>
    <name evidence="1" type="ORF">SCF082_LOCUS16629</name>
    <name evidence="2" type="ORF">SCF082_LOCUS16773</name>
</gene>
<organism evidence="1 3">
    <name type="scientific">Durusdinium trenchii</name>
    <dbReference type="NCBI Taxonomy" id="1381693"/>
    <lineage>
        <taxon>Eukaryota</taxon>
        <taxon>Sar</taxon>
        <taxon>Alveolata</taxon>
        <taxon>Dinophyceae</taxon>
        <taxon>Suessiales</taxon>
        <taxon>Symbiodiniaceae</taxon>
        <taxon>Durusdinium</taxon>
    </lineage>
</organism>